<dbReference type="GO" id="GO:0016567">
    <property type="term" value="P:protein ubiquitination"/>
    <property type="evidence" value="ECO:0007669"/>
    <property type="project" value="InterPro"/>
</dbReference>
<dbReference type="GO" id="GO:0005783">
    <property type="term" value="C:endoplasmic reticulum"/>
    <property type="evidence" value="ECO:0007669"/>
    <property type="project" value="TreeGrafter"/>
</dbReference>
<organism evidence="7 8">
    <name type="scientific">Hermetia illucens</name>
    <name type="common">Black soldier fly</name>
    <dbReference type="NCBI Taxonomy" id="343691"/>
    <lineage>
        <taxon>Eukaryota</taxon>
        <taxon>Metazoa</taxon>
        <taxon>Ecdysozoa</taxon>
        <taxon>Arthropoda</taxon>
        <taxon>Hexapoda</taxon>
        <taxon>Insecta</taxon>
        <taxon>Pterygota</taxon>
        <taxon>Neoptera</taxon>
        <taxon>Endopterygota</taxon>
        <taxon>Diptera</taxon>
        <taxon>Brachycera</taxon>
        <taxon>Stratiomyomorpha</taxon>
        <taxon>Stratiomyidae</taxon>
        <taxon>Hermetiinae</taxon>
        <taxon>Hermetia</taxon>
    </lineage>
</organism>
<evidence type="ECO:0000256" key="6">
    <source>
        <dbReference type="SAM" id="Phobius"/>
    </source>
</evidence>
<comment type="similarity">
    <text evidence="2">Belongs to the TMEM129 family.</text>
</comment>
<evidence type="ECO:0000256" key="5">
    <source>
        <dbReference type="ARBA" id="ARBA00023136"/>
    </source>
</evidence>
<dbReference type="InParanoid" id="A0A7R8YTW7"/>
<dbReference type="EMBL" id="LR899011">
    <property type="protein sequence ID" value="CAD7084076.1"/>
    <property type="molecule type" value="Genomic_DNA"/>
</dbReference>
<evidence type="ECO:0000256" key="4">
    <source>
        <dbReference type="ARBA" id="ARBA00022989"/>
    </source>
</evidence>
<evidence type="ECO:0000313" key="8">
    <source>
        <dbReference type="Proteomes" id="UP000594454"/>
    </source>
</evidence>
<protein>
    <recommendedName>
        <fullName evidence="9">E3 ubiquitin-protein ligase TM129</fullName>
    </recommendedName>
</protein>
<dbReference type="Pfam" id="PF10272">
    <property type="entry name" value="Tmpp129"/>
    <property type="match status" value="1"/>
</dbReference>
<dbReference type="GO" id="GO:0061630">
    <property type="term" value="F:ubiquitin protein ligase activity"/>
    <property type="evidence" value="ECO:0007669"/>
    <property type="project" value="InterPro"/>
</dbReference>
<dbReference type="OMA" id="KFATGPP"/>
<feature type="transmembrane region" description="Helical" evidence="6">
    <location>
        <begin position="96"/>
        <end position="115"/>
    </location>
</feature>
<keyword evidence="3 6" id="KW-0812">Transmembrane</keyword>
<reference evidence="7 8" key="1">
    <citation type="submission" date="2020-11" db="EMBL/GenBank/DDBJ databases">
        <authorList>
            <person name="Wallbank WR R."/>
            <person name="Pardo Diaz C."/>
            <person name="Kozak K."/>
            <person name="Martin S."/>
            <person name="Jiggins C."/>
            <person name="Moest M."/>
            <person name="Warren A I."/>
            <person name="Generalovic N T."/>
            <person name="Byers J.R.P. K."/>
            <person name="Montejo-Kovacevich G."/>
            <person name="Yen C E."/>
        </authorList>
    </citation>
    <scope>NUCLEOTIDE SEQUENCE [LARGE SCALE GENOMIC DNA]</scope>
</reference>
<comment type="subcellular location">
    <subcellularLocation>
        <location evidence="1">Membrane</location>
        <topology evidence="1">Multi-pass membrane protein</topology>
    </subcellularLocation>
</comment>
<feature type="transmembrane region" description="Helical" evidence="6">
    <location>
        <begin position="58"/>
        <end position="76"/>
    </location>
</feature>
<dbReference type="AlphaFoldDB" id="A0A7R8YTW7"/>
<sequence length="373" mass="43247">MSDSELVFTFFYILLCMCIFYPPTEFITLGLTIENLFANLLGTEEVEFIRYHQRRTSLTLFIHSCLPALYFLVHYLQFNDQYATGDQMTAVTWRIAQKFSILAVLITPAIIVYWMQHDWSNHPISKMLNKFANSARGYASVAEDIGVEFRRQDVLNMKINSITSLIATENWIIKTTPYIVYFAHQSDTTLNVNKSETFTIAEDTNDSIQIINISVKSTRPGIGEFQIRINALDFRNLQDRISRPITIASNIQFHQSIIDRFIEVFKAQVALNPVFRTNQVADSCFACMLAEPNIKLHKQCLDVNENGDAIPEDQRCRNCYCRPMWCVDCLARWFASRQNEFEKEVWLEKKCSCPLCRAPFCMLDVCYIEKIES</sequence>
<evidence type="ECO:0008006" key="9">
    <source>
        <dbReference type="Google" id="ProtNLM"/>
    </source>
</evidence>
<dbReference type="OrthoDB" id="10055027at2759"/>
<dbReference type="PANTHER" id="PTHR31322">
    <property type="entry name" value="E3 UBIQUITIN-PROTEIN LIGASE TM129"/>
    <property type="match status" value="1"/>
</dbReference>
<keyword evidence="5 6" id="KW-0472">Membrane</keyword>
<dbReference type="FunCoup" id="A0A7R8YTW7">
    <property type="interactions" value="1729"/>
</dbReference>
<dbReference type="InterPro" id="IPR018801">
    <property type="entry name" value="TM129"/>
</dbReference>
<evidence type="ECO:0000256" key="3">
    <source>
        <dbReference type="ARBA" id="ARBA00022692"/>
    </source>
</evidence>
<feature type="transmembrane region" description="Helical" evidence="6">
    <location>
        <begin position="6"/>
        <end position="23"/>
    </location>
</feature>
<evidence type="ECO:0000256" key="2">
    <source>
        <dbReference type="ARBA" id="ARBA00007332"/>
    </source>
</evidence>
<name>A0A7R8YTW7_HERIL</name>
<proteinExistence type="inferred from homology"/>
<evidence type="ECO:0000313" key="7">
    <source>
        <dbReference type="EMBL" id="CAD7084076.1"/>
    </source>
</evidence>
<accession>A0A7R8YTW7</accession>
<gene>
    <name evidence="7" type="ORF">HERILL_LOCUS6991</name>
</gene>
<dbReference type="GO" id="GO:0016020">
    <property type="term" value="C:membrane"/>
    <property type="evidence" value="ECO:0007669"/>
    <property type="project" value="UniProtKB-SubCell"/>
</dbReference>
<keyword evidence="8" id="KW-1185">Reference proteome</keyword>
<dbReference type="Proteomes" id="UP000594454">
    <property type="component" value="Chromosome 3"/>
</dbReference>
<dbReference type="PANTHER" id="PTHR31322:SF2">
    <property type="entry name" value="E3 UBIQUITIN-PROTEIN LIGASE TM129"/>
    <property type="match status" value="1"/>
</dbReference>
<keyword evidence="4 6" id="KW-1133">Transmembrane helix</keyword>
<evidence type="ECO:0000256" key="1">
    <source>
        <dbReference type="ARBA" id="ARBA00004141"/>
    </source>
</evidence>